<reference evidence="1 2" key="1">
    <citation type="submission" date="2019-05" db="EMBL/GenBank/DDBJ databases">
        <title>Emergence of the Ug99 lineage of the wheat stem rust pathogen through somatic hybridization.</title>
        <authorList>
            <person name="Li F."/>
            <person name="Upadhyaya N.M."/>
            <person name="Sperschneider J."/>
            <person name="Matny O."/>
            <person name="Nguyen-Phuc H."/>
            <person name="Mago R."/>
            <person name="Raley C."/>
            <person name="Miller M.E."/>
            <person name="Silverstein K.A.T."/>
            <person name="Henningsen E."/>
            <person name="Hirsch C.D."/>
            <person name="Visser B."/>
            <person name="Pretorius Z.A."/>
            <person name="Steffenson B.J."/>
            <person name="Schwessinger B."/>
            <person name="Dodds P.N."/>
            <person name="Figueroa M."/>
        </authorList>
    </citation>
    <scope>NUCLEOTIDE SEQUENCE [LARGE SCALE GENOMIC DNA]</scope>
    <source>
        <strain evidence="1">21-0</strain>
    </source>
</reference>
<dbReference type="EMBL" id="VSWC01000053">
    <property type="protein sequence ID" value="KAA1102192.1"/>
    <property type="molecule type" value="Genomic_DNA"/>
</dbReference>
<protein>
    <submittedName>
        <fullName evidence="1">Uncharacterized protein</fullName>
    </submittedName>
</protein>
<evidence type="ECO:0000313" key="1">
    <source>
        <dbReference type="EMBL" id="KAA1102192.1"/>
    </source>
</evidence>
<accession>A0A5B0PNA2</accession>
<comment type="caution">
    <text evidence="1">The sequence shown here is derived from an EMBL/GenBank/DDBJ whole genome shotgun (WGS) entry which is preliminary data.</text>
</comment>
<keyword evidence="2" id="KW-1185">Reference proteome</keyword>
<gene>
    <name evidence="1" type="ORF">PGT21_036647</name>
</gene>
<organism evidence="1 2">
    <name type="scientific">Puccinia graminis f. sp. tritici</name>
    <dbReference type="NCBI Taxonomy" id="56615"/>
    <lineage>
        <taxon>Eukaryota</taxon>
        <taxon>Fungi</taxon>
        <taxon>Dikarya</taxon>
        <taxon>Basidiomycota</taxon>
        <taxon>Pucciniomycotina</taxon>
        <taxon>Pucciniomycetes</taxon>
        <taxon>Pucciniales</taxon>
        <taxon>Pucciniaceae</taxon>
        <taxon>Puccinia</taxon>
    </lineage>
</organism>
<dbReference type="AlphaFoldDB" id="A0A5B0PNA2"/>
<sequence>MGKVSQACHEYEKALEVVCGPPPRNVTGLIGDPMVLKSNGESIRNAAFQSANQTTSTVPPTLAKCLQDAIYPILQKLARQHESLPSRGE</sequence>
<dbReference type="Proteomes" id="UP000324748">
    <property type="component" value="Unassembled WGS sequence"/>
</dbReference>
<evidence type="ECO:0000313" key="2">
    <source>
        <dbReference type="Proteomes" id="UP000324748"/>
    </source>
</evidence>
<proteinExistence type="predicted"/>
<name>A0A5B0PNA2_PUCGR</name>